<accession>Q55AV1</accession>
<keyword evidence="1" id="KW-0732">Signal</keyword>
<dbReference type="PhylomeDB" id="Q86JG4"/>
<dbReference type="InParanoid" id="Q86JG4"/>
<dbReference type="EMBL" id="AAFI02000006">
    <property type="protein sequence ID" value="EAL71638.1"/>
    <property type="molecule type" value="Genomic_DNA"/>
</dbReference>
<dbReference type="PaxDb" id="44689-DDB0168415"/>
<evidence type="ECO:0000256" key="1">
    <source>
        <dbReference type="SAM" id="SignalP"/>
    </source>
</evidence>
<feature type="chain" id="PRO_5004304012" evidence="1">
    <location>
        <begin position="22"/>
        <end position="313"/>
    </location>
</feature>
<accession>Q86JG4</accession>
<dbReference type="RefSeq" id="XP_645595.1">
    <property type="nucleotide sequence ID" value="XM_640503.1"/>
</dbReference>
<reference evidence="2 3" key="1">
    <citation type="journal article" date="2005" name="Nature">
        <title>The genome of the social amoeba Dictyostelium discoideum.</title>
        <authorList>
            <consortium name="The Dictyostelium discoideum Sequencing Consortium"/>
            <person name="Eichinger L."/>
            <person name="Pachebat J.A."/>
            <person name="Glockner G."/>
            <person name="Rajandream M.A."/>
            <person name="Sucgang R."/>
            <person name="Berriman M."/>
            <person name="Song J."/>
            <person name="Olsen R."/>
            <person name="Szafranski K."/>
            <person name="Xu Q."/>
            <person name="Tunggal B."/>
            <person name="Kummerfeld S."/>
            <person name="Madera M."/>
            <person name="Konfortov B.A."/>
            <person name="Rivero F."/>
            <person name="Bankier A.T."/>
            <person name="Lehmann R."/>
            <person name="Hamlin N."/>
            <person name="Davies R."/>
            <person name="Gaudet P."/>
            <person name="Fey P."/>
            <person name="Pilcher K."/>
            <person name="Chen G."/>
            <person name="Saunders D."/>
            <person name="Sodergren E."/>
            <person name="Davis P."/>
            <person name="Kerhornou A."/>
            <person name="Nie X."/>
            <person name="Hall N."/>
            <person name="Anjard C."/>
            <person name="Hemphill L."/>
            <person name="Bason N."/>
            <person name="Farbrother P."/>
            <person name="Desany B."/>
            <person name="Just E."/>
            <person name="Morio T."/>
            <person name="Rost R."/>
            <person name="Churcher C."/>
            <person name="Cooper J."/>
            <person name="Haydock S."/>
            <person name="van Driessche N."/>
            <person name="Cronin A."/>
            <person name="Goodhead I."/>
            <person name="Muzny D."/>
            <person name="Mourier T."/>
            <person name="Pain A."/>
            <person name="Lu M."/>
            <person name="Harper D."/>
            <person name="Lindsay R."/>
            <person name="Hauser H."/>
            <person name="James K."/>
            <person name="Quiles M."/>
            <person name="Madan Babu M."/>
            <person name="Saito T."/>
            <person name="Buchrieser C."/>
            <person name="Wardroper A."/>
            <person name="Felder M."/>
            <person name="Thangavelu M."/>
            <person name="Johnson D."/>
            <person name="Knights A."/>
            <person name="Loulseged H."/>
            <person name="Mungall K."/>
            <person name="Oliver K."/>
            <person name="Price C."/>
            <person name="Quail M.A."/>
            <person name="Urushihara H."/>
            <person name="Hernandez J."/>
            <person name="Rabbinowitsch E."/>
            <person name="Steffen D."/>
            <person name="Sanders M."/>
            <person name="Ma J."/>
            <person name="Kohara Y."/>
            <person name="Sharp S."/>
            <person name="Simmonds M."/>
            <person name="Spiegler S."/>
            <person name="Tivey A."/>
            <person name="Sugano S."/>
            <person name="White B."/>
            <person name="Walker D."/>
            <person name="Woodward J."/>
            <person name="Winckler T."/>
            <person name="Tanaka Y."/>
            <person name="Shaulsky G."/>
            <person name="Schleicher M."/>
            <person name="Weinstock G."/>
            <person name="Rosenthal A."/>
            <person name="Cox E.C."/>
            <person name="Chisholm R.L."/>
            <person name="Gibbs R."/>
            <person name="Loomis W.F."/>
            <person name="Platzer M."/>
            <person name="Kay R.R."/>
            <person name="Williams J."/>
            <person name="Dear P.H."/>
            <person name="Noegel A.A."/>
            <person name="Barrell B."/>
            <person name="Kuspa A."/>
        </authorList>
    </citation>
    <scope>NUCLEOTIDE SEQUENCE [LARGE SCALE GENOMIC DNA]</scope>
    <source>
        <strain evidence="2 3">AX4</strain>
    </source>
</reference>
<protein>
    <submittedName>
        <fullName evidence="2">Uncharacterized protein</fullName>
    </submittedName>
</protein>
<gene>
    <name evidence="2" type="ORF">DDB_G0271548</name>
</gene>
<dbReference type="VEuPathDB" id="AmoebaDB:DDB_G0271548"/>
<dbReference type="AlphaFoldDB" id="Q86JG4"/>
<dbReference type="GeneID" id="8618050"/>
<dbReference type="dictyBase" id="DDB_G0271548"/>
<evidence type="ECO:0000313" key="2">
    <source>
        <dbReference type="EMBL" id="EAL71638.1"/>
    </source>
</evidence>
<evidence type="ECO:0000313" key="3">
    <source>
        <dbReference type="Proteomes" id="UP000002195"/>
    </source>
</evidence>
<proteinExistence type="predicted"/>
<keyword evidence="3" id="KW-1185">Reference proteome</keyword>
<organism evidence="2 3">
    <name type="scientific">Dictyostelium discoideum</name>
    <name type="common">Social amoeba</name>
    <dbReference type="NCBI Taxonomy" id="44689"/>
    <lineage>
        <taxon>Eukaryota</taxon>
        <taxon>Amoebozoa</taxon>
        <taxon>Evosea</taxon>
        <taxon>Eumycetozoa</taxon>
        <taxon>Dictyostelia</taxon>
        <taxon>Dictyosteliales</taxon>
        <taxon>Dictyosteliaceae</taxon>
        <taxon>Dictyostelium</taxon>
    </lineage>
</organism>
<name>Q86JG4_DICDI</name>
<comment type="caution">
    <text evidence="2">The sequence shown here is derived from an EMBL/GenBank/DDBJ whole genome shotgun (WGS) entry which is preliminary data.</text>
</comment>
<dbReference type="FunCoup" id="Q86JG4">
    <property type="interactions" value="3"/>
</dbReference>
<dbReference type="Proteomes" id="UP000002195">
    <property type="component" value="Unassembled WGS sequence"/>
</dbReference>
<dbReference type="HOGENOM" id="CLU_068351_0_0_1"/>
<feature type="signal peptide" evidence="1">
    <location>
        <begin position="1"/>
        <end position="21"/>
    </location>
</feature>
<sequence>MKSFSLFVLLYLVCIFAFSNGNNSSSSSSSNEDHYIYAFQVNTEIGSNQYFIVINPSENTIIKNVSINVPNEYIINGILGINQITNSILLYSISDLYSTGAILSLDLNSNEISLYGSNLLNYKGKYANQPYVYSGDVVYMAMESNGVSGVLGLAKYDFTEQSSKFYNIETSGFSSEILPLIAYDRSNQLMYYTYSPLSSPSETNLLVIDPESPSIEKQFSSIKGLENSIKNSMLLTSPNGTLFLIQSNQNNNGMDMCPFDLSNNICNNVFSAQMVKDFNQNIQFNPFQLTLENSALIVSNFFKTYNKSYNMFT</sequence>
<dbReference type="KEGG" id="ddi:DDB_G0271548"/>